<proteinExistence type="predicted"/>
<name>A0A9P6THD6_9BASI</name>
<dbReference type="Proteomes" id="UP000886653">
    <property type="component" value="Unassembled WGS sequence"/>
</dbReference>
<accession>A0A9P6THD6</accession>
<comment type="caution">
    <text evidence="1">The sequence shown here is derived from an EMBL/GenBank/DDBJ whole genome shotgun (WGS) entry which is preliminary data.</text>
</comment>
<protein>
    <submittedName>
        <fullName evidence="1">Uncharacterized protein</fullName>
    </submittedName>
</protein>
<dbReference type="AlphaFoldDB" id="A0A9P6THD6"/>
<dbReference type="EMBL" id="MU167210">
    <property type="protein sequence ID" value="KAG0151974.1"/>
    <property type="molecule type" value="Genomic_DNA"/>
</dbReference>
<gene>
    <name evidence="1" type="ORF">CROQUDRAFT_103320</name>
</gene>
<keyword evidence="2" id="KW-1185">Reference proteome</keyword>
<evidence type="ECO:0000313" key="1">
    <source>
        <dbReference type="EMBL" id="KAG0151974.1"/>
    </source>
</evidence>
<reference evidence="1" key="1">
    <citation type="submission" date="2013-11" db="EMBL/GenBank/DDBJ databases">
        <title>Genome sequence of the fusiform rust pathogen reveals effectors for host alternation and coevolution with pine.</title>
        <authorList>
            <consortium name="DOE Joint Genome Institute"/>
            <person name="Smith K."/>
            <person name="Pendleton A."/>
            <person name="Kubisiak T."/>
            <person name="Anderson C."/>
            <person name="Salamov A."/>
            <person name="Aerts A."/>
            <person name="Riley R."/>
            <person name="Clum A."/>
            <person name="Lindquist E."/>
            <person name="Ence D."/>
            <person name="Campbell M."/>
            <person name="Kronenberg Z."/>
            <person name="Feau N."/>
            <person name="Dhillon B."/>
            <person name="Hamelin R."/>
            <person name="Burleigh J."/>
            <person name="Smith J."/>
            <person name="Yandell M."/>
            <person name="Nelson C."/>
            <person name="Grigoriev I."/>
            <person name="Davis J."/>
        </authorList>
    </citation>
    <scope>NUCLEOTIDE SEQUENCE</scope>
    <source>
        <strain evidence="1">G11</strain>
    </source>
</reference>
<organism evidence="1 2">
    <name type="scientific">Cronartium quercuum f. sp. fusiforme G11</name>
    <dbReference type="NCBI Taxonomy" id="708437"/>
    <lineage>
        <taxon>Eukaryota</taxon>
        <taxon>Fungi</taxon>
        <taxon>Dikarya</taxon>
        <taxon>Basidiomycota</taxon>
        <taxon>Pucciniomycotina</taxon>
        <taxon>Pucciniomycetes</taxon>
        <taxon>Pucciniales</taxon>
        <taxon>Coleosporiaceae</taxon>
        <taxon>Cronartium</taxon>
    </lineage>
</organism>
<sequence>MMRILLADWPRTLYTFSSDFLNYISSFKTPAKKIAETLNGLEKGHPADVFQLLGPAEYQRQYLTSSCIAGKYQPQQSAFRRKVKAEKLRANLYNSANATLDDLTIFPLLSDFVLATGT</sequence>
<evidence type="ECO:0000313" key="2">
    <source>
        <dbReference type="Proteomes" id="UP000886653"/>
    </source>
</evidence>